<dbReference type="NCBIfam" id="TIGR01167">
    <property type="entry name" value="LPXTG_anchor"/>
    <property type="match status" value="1"/>
</dbReference>
<proteinExistence type="predicted"/>
<keyword evidence="6" id="KW-0472">Membrane</keyword>
<keyword evidence="1" id="KW-0134">Cell wall</keyword>
<dbReference type="EMBL" id="SGWX01000001">
    <property type="protein sequence ID" value="RZS62172.1"/>
    <property type="molecule type" value="Genomic_DNA"/>
</dbReference>
<feature type="transmembrane region" description="Helical" evidence="6">
    <location>
        <begin position="180"/>
        <end position="200"/>
    </location>
</feature>
<evidence type="ECO:0000256" key="3">
    <source>
        <dbReference type="ARBA" id="ARBA00022729"/>
    </source>
</evidence>
<reference evidence="8 9" key="1">
    <citation type="submission" date="2019-02" db="EMBL/GenBank/DDBJ databases">
        <title>Sequencing the genomes of 1000 actinobacteria strains.</title>
        <authorList>
            <person name="Klenk H.-P."/>
        </authorList>
    </citation>
    <scope>NUCLEOTIDE SEQUENCE [LARGE SCALE GENOMIC DNA]</scope>
    <source>
        <strain evidence="8 9">DSM 16932</strain>
    </source>
</reference>
<dbReference type="AlphaFoldDB" id="A0A4Q7M6A1"/>
<dbReference type="InterPro" id="IPR019931">
    <property type="entry name" value="LPXTG_anchor"/>
</dbReference>
<keyword evidence="3" id="KW-0732">Signal</keyword>
<keyword evidence="6" id="KW-1133">Transmembrane helix</keyword>
<feature type="region of interest" description="Disordered" evidence="5">
    <location>
        <begin position="142"/>
        <end position="161"/>
    </location>
</feature>
<evidence type="ECO:0000259" key="7">
    <source>
        <dbReference type="PROSITE" id="PS50847"/>
    </source>
</evidence>
<sequence length="206" mass="21400">MGGVASADPADPTDIVSDAPAEVGYEPDTPPTLDVTVLTPLCDGDVPYLQYAVVPTGTPNTTVTITWENPSGADVVMADLPLSGRVLWPGAVVDASGKAADWPGWHQENGAWVEGDEFDWVRPAVDVEFKVNPEATVSVAYPPSSPQCATDPPGANPPGTTRLAAHSVEAEQLPRTGSDVARLAAIAVGLLALGATVVVLTRRRRA</sequence>
<keyword evidence="4" id="KW-0572">Peptidoglycan-anchor</keyword>
<dbReference type="Pfam" id="PF00746">
    <property type="entry name" value="Gram_pos_anchor"/>
    <property type="match status" value="1"/>
</dbReference>
<evidence type="ECO:0000313" key="9">
    <source>
        <dbReference type="Proteomes" id="UP000293852"/>
    </source>
</evidence>
<keyword evidence="6" id="KW-0812">Transmembrane</keyword>
<keyword evidence="9" id="KW-1185">Reference proteome</keyword>
<organism evidence="8 9">
    <name type="scientific">Xylanimonas ulmi</name>
    <dbReference type="NCBI Taxonomy" id="228973"/>
    <lineage>
        <taxon>Bacteria</taxon>
        <taxon>Bacillati</taxon>
        <taxon>Actinomycetota</taxon>
        <taxon>Actinomycetes</taxon>
        <taxon>Micrococcales</taxon>
        <taxon>Promicromonosporaceae</taxon>
        <taxon>Xylanimonas</taxon>
    </lineage>
</organism>
<name>A0A4Q7M6A1_9MICO</name>
<dbReference type="OrthoDB" id="3783029at2"/>
<protein>
    <submittedName>
        <fullName evidence="8">LPXTG-motif cell wall-anchored protein</fullName>
    </submittedName>
</protein>
<feature type="domain" description="Gram-positive cocci surface proteins LPxTG" evidence="7">
    <location>
        <begin position="173"/>
        <end position="206"/>
    </location>
</feature>
<evidence type="ECO:0000313" key="8">
    <source>
        <dbReference type="EMBL" id="RZS62172.1"/>
    </source>
</evidence>
<keyword evidence="2" id="KW-0964">Secreted</keyword>
<evidence type="ECO:0000256" key="6">
    <source>
        <dbReference type="SAM" id="Phobius"/>
    </source>
</evidence>
<dbReference type="PROSITE" id="PS50847">
    <property type="entry name" value="GRAM_POS_ANCHORING"/>
    <property type="match status" value="1"/>
</dbReference>
<gene>
    <name evidence="8" type="ORF">EV386_2491</name>
</gene>
<evidence type="ECO:0000256" key="2">
    <source>
        <dbReference type="ARBA" id="ARBA00022525"/>
    </source>
</evidence>
<accession>A0A4Q7M6A1</accession>
<evidence type="ECO:0000256" key="4">
    <source>
        <dbReference type="ARBA" id="ARBA00023088"/>
    </source>
</evidence>
<dbReference type="Proteomes" id="UP000293852">
    <property type="component" value="Unassembled WGS sequence"/>
</dbReference>
<evidence type="ECO:0000256" key="1">
    <source>
        <dbReference type="ARBA" id="ARBA00022512"/>
    </source>
</evidence>
<feature type="region of interest" description="Disordered" evidence="5">
    <location>
        <begin position="1"/>
        <end position="22"/>
    </location>
</feature>
<comment type="caution">
    <text evidence="8">The sequence shown here is derived from an EMBL/GenBank/DDBJ whole genome shotgun (WGS) entry which is preliminary data.</text>
</comment>
<evidence type="ECO:0000256" key="5">
    <source>
        <dbReference type="SAM" id="MobiDB-lite"/>
    </source>
</evidence>